<organism evidence="2 3">
    <name type="scientific">Thiobacillus denitrificans (strain ATCC 25259 / T1)</name>
    <dbReference type="NCBI Taxonomy" id="292415"/>
    <lineage>
        <taxon>Bacteria</taxon>
        <taxon>Pseudomonadati</taxon>
        <taxon>Pseudomonadota</taxon>
        <taxon>Betaproteobacteria</taxon>
        <taxon>Nitrosomonadales</taxon>
        <taxon>Thiobacillaceae</taxon>
        <taxon>Thiobacillus</taxon>
    </lineage>
</organism>
<dbReference type="CDD" id="cd01483">
    <property type="entry name" value="E1_enzyme_family"/>
    <property type="match status" value="1"/>
</dbReference>
<sequence length="291" mass="31882">MTAGAFDYDEAFSRNLGWLTPDEQRTLRGKKIAIAGLGGAGGVHLLTLARLGIGRFHLADLDRFALVNFNRQAGAGMGSIGEPKVEVMARLARDINPELDIATFDEGVQPHNVDAFLDGVDLYVDGLDYFVFPARRLVYDACRARGIPITFAVPLGMGAAVLNFLPGGPSFDDYFQLDGTPEEEWPVRFLVGLAPALQHRSYLVYPQIVDFSIQRVPSTGLACQLCAGMAGTEALKILLGRGPVKGVPHSMQFDAYTGKRVATWRPGGNRHPLNRLAIGYVNWRLKRERRA</sequence>
<dbReference type="eggNOG" id="COG0476">
    <property type="taxonomic scope" value="Bacteria"/>
</dbReference>
<gene>
    <name evidence="2" type="ordered locus">Tbd_0191</name>
</gene>
<dbReference type="OrthoDB" id="272552at2"/>
<dbReference type="STRING" id="292415.Tbd_0191"/>
<evidence type="ECO:0000259" key="1">
    <source>
        <dbReference type="Pfam" id="PF00899"/>
    </source>
</evidence>
<dbReference type="InterPro" id="IPR000594">
    <property type="entry name" value="ThiF_NAD_FAD-bd"/>
</dbReference>
<accession>Q3SMA3</accession>
<dbReference type="SUPFAM" id="SSF69572">
    <property type="entry name" value="Activating enzymes of the ubiquitin-like proteins"/>
    <property type="match status" value="1"/>
</dbReference>
<reference evidence="2 3" key="1">
    <citation type="journal article" date="2006" name="J. Bacteriol.">
        <title>The genome sequence of the obligately chemolithoautotrophic, facultatively anaerobic bacterium Thiobacillus denitrificans.</title>
        <authorList>
            <person name="Beller H.R."/>
            <person name="Chain P.S."/>
            <person name="Letain T.E."/>
            <person name="Chakicherla A."/>
            <person name="Larimer F.W."/>
            <person name="Richardson P.M."/>
            <person name="Coleman M.A."/>
            <person name="Wood A.P."/>
            <person name="Kelly D.P."/>
        </authorList>
    </citation>
    <scope>NUCLEOTIDE SEQUENCE [LARGE SCALE GENOMIC DNA]</scope>
    <source>
        <strain evidence="2 3">ATCC 25259</strain>
    </source>
</reference>
<evidence type="ECO:0000313" key="3">
    <source>
        <dbReference type="Proteomes" id="UP000008291"/>
    </source>
</evidence>
<dbReference type="GO" id="GO:0061503">
    <property type="term" value="F:tRNA threonylcarbamoyladenosine dehydratase"/>
    <property type="evidence" value="ECO:0007669"/>
    <property type="project" value="TreeGrafter"/>
</dbReference>
<dbReference type="GO" id="GO:0061504">
    <property type="term" value="P:cyclic threonylcarbamoyladenosine biosynthetic process"/>
    <property type="evidence" value="ECO:0007669"/>
    <property type="project" value="TreeGrafter"/>
</dbReference>
<dbReference type="PANTHER" id="PTHR43267:SF1">
    <property type="entry name" value="TRNA THREONYLCARBAMOYLADENOSINE DEHYDRATASE"/>
    <property type="match status" value="1"/>
</dbReference>
<proteinExistence type="predicted"/>
<dbReference type="Pfam" id="PF00899">
    <property type="entry name" value="ThiF"/>
    <property type="match status" value="1"/>
</dbReference>
<feature type="domain" description="THIF-type NAD/FAD binding fold" evidence="1">
    <location>
        <begin position="13"/>
        <end position="265"/>
    </location>
</feature>
<dbReference type="Gene3D" id="3.40.50.720">
    <property type="entry name" value="NAD(P)-binding Rossmann-like Domain"/>
    <property type="match status" value="1"/>
</dbReference>
<dbReference type="PANTHER" id="PTHR43267">
    <property type="entry name" value="TRNA THREONYLCARBAMOYLADENOSINE DEHYDRATASE"/>
    <property type="match status" value="1"/>
</dbReference>
<dbReference type="RefSeq" id="WP_011310704.1">
    <property type="nucleotide sequence ID" value="NC_007404.1"/>
</dbReference>
<dbReference type="Proteomes" id="UP000008291">
    <property type="component" value="Chromosome"/>
</dbReference>
<protein>
    <recommendedName>
        <fullName evidence="1">THIF-type NAD/FAD binding fold domain-containing protein</fullName>
    </recommendedName>
</protein>
<dbReference type="InterPro" id="IPR045886">
    <property type="entry name" value="ThiF/MoeB/HesA"/>
</dbReference>
<dbReference type="HOGENOM" id="CLU_013325_3_0_4"/>
<dbReference type="AlphaFoldDB" id="Q3SMA3"/>
<keyword evidence="3" id="KW-1185">Reference proteome</keyword>
<dbReference type="InterPro" id="IPR035985">
    <property type="entry name" value="Ubiquitin-activating_enz"/>
</dbReference>
<dbReference type="NCBIfam" id="NF006077">
    <property type="entry name" value="PRK08223.1"/>
    <property type="match status" value="1"/>
</dbReference>
<evidence type="ECO:0000313" key="2">
    <source>
        <dbReference type="EMBL" id="AAZ96144.1"/>
    </source>
</evidence>
<dbReference type="KEGG" id="tbd:Tbd_0191"/>
<dbReference type="GO" id="GO:0008641">
    <property type="term" value="F:ubiquitin-like modifier activating enzyme activity"/>
    <property type="evidence" value="ECO:0007669"/>
    <property type="project" value="InterPro"/>
</dbReference>
<dbReference type="EMBL" id="CP000116">
    <property type="protein sequence ID" value="AAZ96144.1"/>
    <property type="molecule type" value="Genomic_DNA"/>
</dbReference>
<name>Q3SMA3_THIDA</name>